<dbReference type="Proteomes" id="UP000000304">
    <property type="component" value="Unassembled WGS sequence"/>
</dbReference>
<dbReference type="GO" id="GO:0030991">
    <property type="term" value="C:intraciliary transport particle A"/>
    <property type="evidence" value="ECO:0007669"/>
    <property type="project" value="TreeGrafter"/>
</dbReference>
<reference evidence="3 4" key="1">
    <citation type="journal article" date="2007" name="Nature">
        <title>Evolution of genes and genomes on the Drosophila phylogeny.</title>
        <authorList>
            <consortium name="Drosophila 12 Genomes Consortium"/>
            <person name="Clark A.G."/>
            <person name="Eisen M.B."/>
            <person name="Smith D.R."/>
            <person name="Bergman C.M."/>
            <person name="Oliver B."/>
            <person name="Markow T.A."/>
            <person name="Kaufman T.C."/>
            <person name="Kellis M."/>
            <person name="Gelbart W."/>
            <person name="Iyer V.N."/>
            <person name="Pollard D.A."/>
            <person name="Sackton T.B."/>
            <person name="Larracuente A.M."/>
            <person name="Singh N.D."/>
            <person name="Abad J.P."/>
            <person name="Abt D.N."/>
            <person name="Adryan B."/>
            <person name="Aguade M."/>
            <person name="Akashi H."/>
            <person name="Anderson W.W."/>
            <person name="Aquadro C.F."/>
            <person name="Ardell D.H."/>
            <person name="Arguello R."/>
            <person name="Artieri C.G."/>
            <person name="Barbash D.A."/>
            <person name="Barker D."/>
            <person name="Barsanti P."/>
            <person name="Batterham P."/>
            <person name="Batzoglou S."/>
            <person name="Begun D."/>
            <person name="Bhutkar A."/>
            <person name="Blanco E."/>
            <person name="Bosak S.A."/>
            <person name="Bradley R.K."/>
            <person name="Brand A.D."/>
            <person name="Brent M.R."/>
            <person name="Brooks A.N."/>
            <person name="Brown R.H."/>
            <person name="Butlin R.K."/>
            <person name="Caggese C."/>
            <person name="Calvi B.R."/>
            <person name="Bernardo de Carvalho A."/>
            <person name="Caspi A."/>
            <person name="Castrezana S."/>
            <person name="Celniker S.E."/>
            <person name="Chang J.L."/>
            <person name="Chapple C."/>
            <person name="Chatterji S."/>
            <person name="Chinwalla A."/>
            <person name="Civetta A."/>
            <person name="Clifton S.W."/>
            <person name="Comeron J.M."/>
            <person name="Costello J.C."/>
            <person name="Coyne J.A."/>
            <person name="Daub J."/>
            <person name="David R.G."/>
            <person name="Delcher A.L."/>
            <person name="Delehaunty K."/>
            <person name="Do C.B."/>
            <person name="Ebling H."/>
            <person name="Edwards K."/>
            <person name="Eickbush T."/>
            <person name="Evans J.D."/>
            <person name="Filipski A."/>
            <person name="Findeiss S."/>
            <person name="Freyhult E."/>
            <person name="Fulton L."/>
            <person name="Fulton R."/>
            <person name="Garcia A.C."/>
            <person name="Gardiner A."/>
            <person name="Garfield D.A."/>
            <person name="Garvin B.E."/>
            <person name="Gibson G."/>
            <person name="Gilbert D."/>
            <person name="Gnerre S."/>
            <person name="Godfrey J."/>
            <person name="Good R."/>
            <person name="Gotea V."/>
            <person name="Gravely B."/>
            <person name="Greenberg A.J."/>
            <person name="Griffiths-Jones S."/>
            <person name="Gross S."/>
            <person name="Guigo R."/>
            <person name="Gustafson E.A."/>
            <person name="Haerty W."/>
            <person name="Hahn M.W."/>
            <person name="Halligan D.L."/>
            <person name="Halpern A.L."/>
            <person name="Halter G.M."/>
            <person name="Han M.V."/>
            <person name="Heger A."/>
            <person name="Hillier L."/>
            <person name="Hinrichs A.S."/>
            <person name="Holmes I."/>
            <person name="Hoskins R.A."/>
            <person name="Hubisz M.J."/>
            <person name="Hultmark D."/>
            <person name="Huntley M.A."/>
            <person name="Jaffe D.B."/>
            <person name="Jagadeeshan S."/>
            <person name="Jeck W.R."/>
            <person name="Johnson J."/>
            <person name="Jones C.D."/>
            <person name="Jordan W.C."/>
            <person name="Karpen G.H."/>
            <person name="Kataoka E."/>
            <person name="Keightley P.D."/>
            <person name="Kheradpour P."/>
            <person name="Kirkness E.F."/>
            <person name="Koerich L.B."/>
            <person name="Kristiansen K."/>
            <person name="Kudrna D."/>
            <person name="Kulathinal R.J."/>
            <person name="Kumar S."/>
            <person name="Kwok R."/>
            <person name="Lander E."/>
            <person name="Langley C.H."/>
            <person name="Lapoint R."/>
            <person name="Lazzaro B.P."/>
            <person name="Lee S.J."/>
            <person name="Levesque L."/>
            <person name="Li R."/>
            <person name="Lin C.F."/>
            <person name="Lin M.F."/>
            <person name="Lindblad-Toh K."/>
            <person name="Llopart A."/>
            <person name="Long M."/>
            <person name="Low L."/>
            <person name="Lozovsky E."/>
            <person name="Lu J."/>
            <person name="Luo M."/>
            <person name="Machado C.A."/>
            <person name="Makalowski W."/>
            <person name="Marzo M."/>
            <person name="Matsuda M."/>
            <person name="Matzkin L."/>
            <person name="McAllister B."/>
            <person name="McBride C.S."/>
            <person name="McKernan B."/>
            <person name="McKernan K."/>
            <person name="Mendez-Lago M."/>
            <person name="Minx P."/>
            <person name="Mollenhauer M.U."/>
            <person name="Montooth K."/>
            <person name="Mount S.M."/>
            <person name="Mu X."/>
            <person name="Myers E."/>
            <person name="Negre B."/>
            <person name="Newfeld S."/>
            <person name="Nielsen R."/>
            <person name="Noor M.A."/>
            <person name="O'Grady P."/>
            <person name="Pachter L."/>
            <person name="Papaceit M."/>
            <person name="Parisi M.J."/>
            <person name="Parisi M."/>
            <person name="Parts L."/>
            <person name="Pedersen J.S."/>
            <person name="Pesole G."/>
            <person name="Phillippy A.M."/>
            <person name="Ponting C.P."/>
            <person name="Pop M."/>
            <person name="Porcelli D."/>
            <person name="Powell J.R."/>
            <person name="Prohaska S."/>
            <person name="Pruitt K."/>
            <person name="Puig M."/>
            <person name="Quesneville H."/>
            <person name="Ram K.R."/>
            <person name="Rand D."/>
            <person name="Rasmussen M.D."/>
            <person name="Reed L.K."/>
            <person name="Reenan R."/>
            <person name="Reily A."/>
            <person name="Remington K.A."/>
            <person name="Rieger T.T."/>
            <person name="Ritchie M.G."/>
            <person name="Robin C."/>
            <person name="Rogers Y.H."/>
            <person name="Rohde C."/>
            <person name="Rozas J."/>
            <person name="Rubenfield M.J."/>
            <person name="Ruiz A."/>
            <person name="Russo S."/>
            <person name="Salzberg S.L."/>
            <person name="Sanchez-Gracia A."/>
            <person name="Saranga D.J."/>
            <person name="Sato H."/>
            <person name="Schaeffer S.W."/>
            <person name="Schatz M.C."/>
            <person name="Schlenke T."/>
            <person name="Schwartz R."/>
            <person name="Segarra C."/>
            <person name="Singh R.S."/>
            <person name="Sirot L."/>
            <person name="Sirota M."/>
            <person name="Sisneros N.B."/>
            <person name="Smith C.D."/>
            <person name="Smith T.F."/>
            <person name="Spieth J."/>
            <person name="Stage D.E."/>
            <person name="Stark A."/>
            <person name="Stephan W."/>
            <person name="Strausberg R.L."/>
            <person name="Strempel S."/>
            <person name="Sturgill D."/>
            <person name="Sutton G."/>
            <person name="Sutton G.G."/>
            <person name="Tao W."/>
            <person name="Teichmann S."/>
            <person name="Tobari Y.N."/>
            <person name="Tomimura Y."/>
            <person name="Tsolas J.M."/>
            <person name="Valente V.L."/>
            <person name="Venter E."/>
            <person name="Venter J.C."/>
            <person name="Vicario S."/>
            <person name="Vieira F.G."/>
            <person name="Vilella A.J."/>
            <person name="Villasante A."/>
            <person name="Walenz B."/>
            <person name="Wang J."/>
            <person name="Wasserman M."/>
            <person name="Watts T."/>
            <person name="Wilson D."/>
            <person name="Wilson R.K."/>
            <person name="Wing R.A."/>
            <person name="Wolfner M.F."/>
            <person name="Wong A."/>
            <person name="Wong G.K."/>
            <person name="Wu C.I."/>
            <person name="Wu G."/>
            <person name="Yamamoto D."/>
            <person name="Yang H.P."/>
            <person name="Yang S.P."/>
            <person name="Yorke J.A."/>
            <person name="Yoshida K."/>
            <person name="Zdobnov E."/>
            <person name="Zhang P."/>
            <person name="Zhang Y."/>
            <person name="Zimin A.V."/>
            <person name="Baldwin J."/>
            <person name="Abdouelleil A."/>
            <person name="Abdulkadir J."/>
            <person name="Abebe A."/>
            <person name="Abera B."/>
            <person name="Abreu J."/>
            <person name="Acer S.C."/>
            <person name="Aftuck L."/>
            <person name="Alexander A."/>
            <person name="An P."/>
            <person name="Anderson E."/>
            <person name="Anderson S."/>
            <person name="Arachi H."/>
            <person name="Azer M."/>
            <person name="Bachantsang P."/>
            <person name="Barry A."/>
            <person name="Bayul T."/>
            <person name="Berlin A."/>
            <person name="Bessette D."/>
            <person name="Bloom T."/>
            <person name="Blye J."/>
            <person name="Boguslavskiy L."/>
            <person name="Bonnet C."/>
            <person name="Boukhgalter B."/>
            <person name="Bourzgui I."/>
            <person name="Brown A."/>
            <person name="Cahill P."/>
            <person name="Channer S."/>
            <person name="Cheshatsang Y."/>
            <person name="Chuda L."/>
            <person name="Citroen M."/>
            <person name="Collymore A."/>
            <person name="Cooke P."/>
            <person name="Costello M."/>
            <person name="D'Aco K."/>
            <person name="Daza R."/>
            <person name="De Haan G."/>
            <person name="DeGray S."/>
            <person name="DeMaso C."/>
            <person name="Dhargay N."/>
            <person name="Dooley K."/>
            <person name="Dooley E."/>
            <person name="Doricent M."/>
            <person name="Dorje P."/>
            <person name="Dorjee K."/>
            <person name="Dupes A."/>
            <person name="Elong R."/>
            <person name="Falk J."/>
            <person name="Farina A."/>
            <person name="Faro S."/>
            <person name="Ferguson D."/>
            <person name="Fisher S."/>
            <person name="Foley C.D."/>
            <person name="Franke A."/>
            <person name="Friedrich D."/>
            <person name="Gadbois L."/>
            <person name="Gearin G."/>
            <person name="Gearin C.R."/>
            <person name="Giannoukos G."/>
            <person name="Goode T."/>
            <person name="Graham J."/>
            <person name="Grandbois E."/>
            <person name="Grewal S."/>
            <person name="Gyaltsen K."/>
            <person name="Hafez N."/>
            <person name="Hagos B."/>
            <person name="Hall J."/>
            <person name="Henson C."/>
            <person name="Hollinger A."/>
            <person name="Honan T."/>
            <person name="Huard M.D."/>
            <person name="Hughes L."/>
            <person name="Hurhula B."/>
            <person name="Husby M.E."/>
            <person name="Kamat A."/>
            <person name="Kanga B."/>
            <person name="Kashin S."/>
            <person name="Khazanovich D."/>
            <person name="Kisner P."/>
            <person name="Lance K."/>
            <person name="Lara M."/>
            <person name="Lee W."/>
            <person name="Lennon N."/>
            <person name="Letendre F."/>
            <person name="LeVine R."/>
            <person name="Lipovsky A."/>
            <person name="Liu X."/>
            <person name="Liu J."/>
            <person name="Liu S."/>
            <person name="Lokyitsang T."/>
            <person name="Lokyitsang Y."/>
            <person name="Lubonja R."/>
            <person name="Lui A."/>
            <person name="MacDonald P."/>
            <person name="Magnisalis V."/>
            <person name="Maru K."/>
            <person name="Matthews C."/>
            <person name="McCusker W."/>
            <person name="McDonough S."/>
            <person name="Mehta T."/>
            <person name="Meldrim J."/>
            <person name="Meneus L."/>
            <person name="Mihai O."/>
            <person name="Mihalev A."/>
            <person name="Mihova T."/>
            <person name="Mittelman R."/>
            <person name="Mlenga V."/>
            <person name="Montmayeur A."/>
            <person name="Mulrain L."/>
            <person name="Navidi A."/>
            <person name="Naylor J."/>
            <person name="Negash T."/>
            <person name="Nguyen T."/>
            <person name="Nguyen N."/>
            <person name="Nicol R."/>
            <person name="Norbu C."/>
            <person name="Norbu N."/>
            <person name="Novod N."/>
            <person name="O'Neill B."/>
            <person name="Osman S."/>
            <person name="Markiewicz E."/>
            <person name="Oyono O.L."/>
            <person name="Patti C."/>
            <person name="Phunkhang P."/>
            <person name="Pierre F."/>
            <person name="Priest M."/>
            <person name="Raghuraman S."/>
            <person name="Rege F."/>
            <person name="Reyes R."/>
            <person name="Rise C."/>
            <person name="Rogov P."/>
            <person name="Ross K."/>
            <person name="Ryan E."/>
            <person name="Settipalli S."/>
            <person name="Shea T."/>
            <person name="Sherpa N."/>
            <person name="Shi L."/>
            <person name="Shih D."/>
            <person name="Sparrow T."/>
            <person name="Spaulding J."/>
            <person name="Stalker J."/>
            <person name="Stange-Thomann N."/>
            <person name="Stavropoulos S."/>
            <person name="Stone C."/>
            <person name="Strader C."/>
            <person name="Tesfaye S."/>
            <person name="Thomson T."/>
            <person name="Thoulutsang Y."/>
            <person name="Thoulutsang D."/>
            <person name="Topham K."/>
            <person name="Topping I."/>
            <person name="Tsamla T."/>
            <person name="Vassiliev H."/>
            <person name="Vo A."/>
            <person name="Wangchuk T."/>
            <person name="Wangdi T."/>
            <person name="Weiand M."/>
            <person name="Wilkinson J."/>
            <person name="Wilson A."/>
            <person name="Yadav S."/>
            <person name="Young G."/>
            <person name="Yu Q."/>
            <person name="Zembek L."/>
            <person name="Zhong D."/>
            <person name="Zimmer A."/>
            <person name="Zwirko Z."/>
            <person name="Jaffe D.B."/>
            <person name="Alvarez P."/>
            <person name="Brockman W."/>
            <person name="Butler J."/>
            <person name="Chin C."/>
            <person name="Gnerre S."/>
            <person name="Grabherr M."/>
            <person name="Kleber M."/>
            <person name="Mauceli E."/>
            <person name="MacCallum I."/>
        </authorList>
    </citation>
    <scope>NUCLEOTIDE SEQUENCE [LARGE SCALE GENOMIC DNA]</scope>
    <source>
        <strain evidence="4">white501</strain>
    </source>
</reference>
<evidence type="ECO:0000259" key="2">
    <source>
        <dbReference type="Pfam" id="PF15911"/>
    </source>
</evidence>
<dbReference type="GO" id="GO:0005813">
    <property type="term" value="C:centrosome"/>
    <property type="evidence" value="ECO:0007669"/>
    <property type="project" value="EnsemblMetazoa"/>
</dbReference>
<dbReference type="GO" id="GO:0005938">
    <property type="term" value="C:cell cortex"/>
    <property type="evidence" value="ECO:0007669"/>
    <property type="project" value="EnsemblMetazoa"/>
</dbReference>
<proteinExistence type="predicted"/>
<gene>
    <name evidence="3" type="primary">Dsim\GD15214</name>
    <name evidence="3" type="ORF">Dsim_GD15214</name>
</gene>
<evidence type="ECO:0000259" key="1">
    <source>
        <dbReference type="Pfam" id="PF14560"/>
    </source>
</evidence>
<dbReference type="InterPro" id="IPR029071">
    <property type="entry name" value="Ubiquitin-like_domsf"/>
</dbReference>
<dbReference type="GO" id="GO:0035089">
    <property type="term" value="P:establishment of apical/basal cell polarity"/>
    <property type="evidence" value="ECO:0007669"/>
    <property type="project" value="EnsemblMetazoa"/>
</dbReference>
<evidence type="ECO:0000313" key="4">
    <source>
        <dbReference type="Proteomes" id="UP000000304"/>
    </source>
</evidence>
<evidence type="ECO:0000313" key="3">
    <source>
        <dbReference type="EMBL" id="EDX15599.1"/>
    </source>
</evidence>
<dbReference type="AlphaFoldDB" id="B4NSM1"/>
<dbReference type="SUPFAM" id="SSF54236">
    <property type="entry name" value="Ubiquitin-like"/>
    <property type="match status" value="1"/>
</dbReference>
<dbReference type="GO" id="GO:0035721">
    <property type="term" value="P:intraciliary retrograde transport"/>
    <property type="evidence" value="ECO:0007669"/>
    <property type="project" value="InterPro"/>
</dbReference>
<dbReference type="GO" id="GO:0005634">
    <property type="term" value="C:nucleus"/>
    <property type="evidence" value="ECO:0007669"/>
    <property type="project" value="EnsemblMetazoa"/>
</dbReference>
<dbReference type="Pfam" id="PF14560">
    <property type="entry name" value="Ubiquitin_2"/>
    <property type="match status" value="1"/>
</dbReference>
<dbReference type="HOGENOM" id="CLU_676652_0_0_1"/>
<dbReference type="EMBL" id="CH982341">
    <property type="protein sequence ID" value="EDX15599.1"/>
    <property type="molecule type" value="Genomic_DNA"/>
</dbReference>
<dbReference type="GO" id="GO:0072686">
    <property type="term" value="C:mitotic spindle"/>
    <property type="evidence" value="ECO:0007669"/>
    <property type="project" value="EnsemblMetazoa"/>
</dbReference>
<sequence length="407" mass="45229">MKLNADYCAALCPPQLIFQAIAADNPNCKDKLQAVFPTALPNMPSDAVITCFALSQELLIFATDIGHLVFYSLEKWDSCTIYRHSMGIRQLFMDIEGTKVIFIDDHSQGYVFLPVVEEALLIPDIPKQCLGCLWDLTQPNIFISYDARIVNTHVFVRHSVQGTHTLMVGESKLNPGQFPLLLCGGEMALHIDGGQYATQSLSTHVVNPSNSQAANLQVLLKLRNYDEAYKLCKQMNQSSAWREFGEQAISDLEPDIAFEPTVSWRCCPGYALGELRYVEDLDMAIGILSENGECPMCGENVAPEQLLDPHTTRFFWKSLPNNLSIYIRTVHTESKMSTIIETGKSDFIKVNVSNSHNDAVAFEVKLAKDLTVAQLKTKLEILTGGCAGTMKVQVFKGDTCVSTMDKQ</sequence>
<dbReference type="InterPro" id="IPR040379">
    <property type="entry name" value="WDR19/dyf-2"/>
</dbReference>
<accession>B4NSM1</accession>
<feature type="domain" description="WDR19 WD40 repeat" evidence="2">
    <location>
        <begin position="1"/>
        <end position="204"/>
    </location>
</feature>
<name>B4NSM1_DROSI</name>
<dbReference type="GO" id="GO:0005929">
    <property type="term" value="C:cilium"/>
    <property type="evidence" value="ECO:0007669"/>
    <property type="project" value="TreeGrafter"/>
</dbReference>
<organism evidence="3 4">
    <name type="scientific">Drosophila simulans</name>
    <name type="common">Fruit fly</name>
    <dbReference type="NCBI Taxonomy" id="7240"/>
    <lineage>
        <taxon>Eukaryota</taxon>
        <taxon>Metazoa</taxon>
        <taxon>Ecdysozoa</taxon>
        <taxon>Arthropoda</taxon>
        <taxon>Hexapoda</taxon>
        <taxon>Insecta</taxon>
        <taxon>Pterygota</taxon>
        <taxon>Neoptera</taxon>
        <taxon>Endopterygota</taxon>
        <taxon>Diptera</taxon>
        <taxon>Brachycera</taxon>
        <taxon>Muscomorpha</taxon>
        <taxon>Ephydroidea</taxon>
        <taxon>Drosophilidae</taxon>
        <taxon>Drosophila</taxon>
        <taxon>Sophophora</taxon>
    </lineage>
</organism>
<keyword evidence="4" id="KW-1185">Reference proteome</keyword>
<dbReference type="Pfam" id="PF15911">
    <property type="entry name" value="Beta-prop_WDR19_2nd"/>
    <property type="match status" value="1"/>
</dbReference>
<dbReference type="InterPro" id="IPR000626">
    <property type="entry name" value="Ubiquitin-like_dom"/>
</dbReference>
<dbReference type="GO" id="GO:0060271">
    <property type="term" value="P:cilium assembly"/>
    <property type="evidence" value="ECO:0007669"/>
    <property type="project" value="TreeGrafter"/>
</dbReference>
<dbReference type="GO" id="GO:0031122">
    <property type="term" value="P:cytoplasmic microtubule organization"/>
    <property type="evidence" value="ECO:0007669"/>
    <property type="project" value="EnsemblMetazoa"/>
</dbReference>
<dbReference type="PANTHER" id="PTHR14920:SF0">
    <property type="entry name" value="WD REPEAT DOMAIN 19"/>
    <property type="match status" value="1"/>
</dbReference>
<dbReference type="PANTHER" id="PTHR14920">
    <property type="entry name" value="OSMOTIC AVOIDANCE ABNORMAL PROTEIN 1/WD REPEAT MEMBRANE PROTEIN"/>
    <property type="match status" value="1"/>
</dbReference>
<dbReference type="InterPro" id="IPR039468">
    <property type="entry name" value="WDR19_WD40_rpt"/>
</dbReference>
<dbReference type="Bgee" id="FBgn0186885">
    <property type="expression patterns" value="Expressed in male reproductive system and 3 other cell types or tissues"/>
</dbReference>
<dbReference type="Gene3D" id="3.10.20.90">
    <property type="entry name" value="Phosphatidylinositol 3-kinase Catalytic Subunit, Chain A, domain 1"/>
    <property type="match status" value="1"/>
</dbReference>
<dbReference type="GO" id="GO:0007309">
    <property type="term" value="P:oocyte axis specification"/>
    <property type="evidence" value="ECO:0007669"/>
    <property type="project" value="EnsemblMetazoa"/>
</dbReference>
<dbReference type="OrthoDB" id="5295208at2759"/>
<dbReference type="STRING" id="7240.B4NSM1"/>
<protein>
    <submittedName>
        <fullName evidence="3">GD15214</fullName>
    </submittedName>
</protein>
<feature type="domain" description="Ubiquitin-like" evidence="1">
    <location>
        <begin position="347"/>
        <end position="405"/>
    </location>
</feature>